<organism evidence="1 2">
    <name type="scientific">Dermacentor silvarum</name>
    <name type="common">Tick</name>
    <dbReference type="NCBI Taxonomy" id="543639"/>
    <lineage>
        <taxon>Eukaryota</taxon>
        <taxon>Metazoa</taxon>
        <taxon>Ecdysozoa</taxon>
        <taxon>Arthropoda</taxon>
        <taxon>Chelicerata</taxon>
        <taxon>Arachnida</taxon>
        <taxon>Acari</taxon>
        <taxon>Parasitiformes</taxon>
        <taxon>Ixodida</taxon>
        <taxon>Ixodoidea</taxon>
        <taxon>Ixodidae</taxon>
        <taxon>Rhipicephalinae</taxon>
        <taxon>Dermacentor</taxon>
    </lineage>
</organism>
<protein>
    <submittedName>
        <fullName evidence="1">Uncharacterized protein</fullName>
    </submittedName>
</protein>
<reference evidence="1" key="1">
    <citation type="submission" date="2020-05" db="EMBL/GenBank/DDBJ databases">
        <title>Large-scale comparative analyses of tick genomes elucidate their genetic diversity and vector capacities.</title>
        <authorList>
            <person name="Jia N."/>
            <person name="Wang J."/>
            <person name="Shi W."/>
            <person name="Du L."/>
            <person name="Sun Y."/>
            <person name="Zhan W."/>
            <person name="Jiang J."/>
            <person name="Wang Q."/>
            <person name="Zhang B."/>
            <person name="Ji P."/>
            <person name="Sakyi L.B."/>
            <person name="Cui X."/>
            <person name="Yuan T."/>
            <person name="Jiang B."/>
            <person name="Yang W."/>
            <person name="Lam T.T.-Y."/>
            <person name="Chang Q."/>
            <person name="Ding S."/>
            <person name="Wang X."/>
            <person name="Zhu J."/>
            <person name="Ruan X."/>
            <person name="Zhao L."/>
            <person name="Wei J."/>
            <person name="Que T."/>
            <person name="Du C."/>
            <person name="Cheng J."/>
            <person name="Dai P."/>
            <person name="Han X."/>
            <person name="Huang E."/>
            <person name="Gao Y."/>
            <person name="Liu J."/>
            <person name="Shao H."/>
            <person name="Ye R."/>
            <person name="Li L."/>
            <person name="Wei W."/>
            <person name="Wang X."/>
            <person name="Wang C."/>
            <person name="Yang T."/>
            <person name="Huo Q."/>
            <person name="Li W."/>
            <person name="Guo W."/>
            <person name="Chen H."/>
            <person name="Zhou L."/>
            <person name="Ni X."/>
            <person name="Tian J."/>
            <person name="Zhou Y."/>
            <person name="Sheng Y."/>
            <person name="Liu T."/>
            <person name="Pan Y."/>
            <person name="Xia L."/>
            <person name="Li J."/>
            <person name="Zhao F."/>
            <person name="Cao W."/>
        </authorList>
    </citation>
    <scope>NUCLEOTIDE SEQUENCE</scope>
    <source>
        <strain evidence="1">Dsil-2018</strain>
    </source>
</reference>
<comment type="caution">
    <text evidence="1">The sequence shown here is derived from an EMBL/GenBank/DDBJ whole genome shotgun (WGS) entry which is preliminary data.</text>
</comment>
<dbReference type="EMBL" id="CM023477">
    <property type="protein sequence ID" value="KAH7937323.1"/>
    <property type="molecule type" value="Genomic_DNA"/>
</dbReference>
<proteinExistence type="predicted"/>
<name>A0ACB8C8V4_DERSI</name>
<evidence type="ECO:0000313" key="2">
    <source>
        <dbReference type="Proteomes" id="UP000821865"/>
    </source>
</evidence>
<evidence type="ECO:0000313" key="1">
    <source>
        <dbReference type="EMBL" id="KAH7937323.1"/>
    </source>
</evidence>
<sequence>MRTPPNPSRATSVPAAFILRAVPFAVLAATTVGAFCVLLYFVLADHRQKRSLCCSDVARTLLSFSNLSVDPCSDFAGYACYHRKTLDEWALSTNMVKLSVVYPTLQGRLRNPAADSLRSHHRSCLVAFIEEEMTPEKAAIDVLSMFKEWAPGSRHLDLLKVLGLLFLRYDVAVVLSAGFSFNDTTQGGATGRYSLRISPTVAPRVLTFSNSEQVETRMLASIQSHLLQETPSAGKPTVTADIRGDVLNASIRLQDSVQASDDTVFEQDASLLQQQFPHLDLSSWREIIAECCASWNLKIEGLSSVRNVLNVITDGTTTHEALVTYFVVSAAISMFSEEIVRADAAGGLMSRAAFCDEAVLRAAPLWLVSSTSVLTTDEKDTVVRATYAATLDAVLSDADALFGDASDTRKARQALTEHKLLLPQDLARDYAPFVPNLSGRYVENKFALRRFLHRAHVLNAKHGVNGVSANHANDLEGTATRVGNVVIVAPGAYSMLCVQYSGGSDRPCELNAATLGVTLADLLWAALFERRDWSTALQRRLDERRSCQRRSPHASRQDGSGFGDLSLPLLSVRSAVRAAARPGWHAMSPDLVGDWKLSPSQVFFVLVFLTHACIGWPGRTEEDTDTPSLRAAPLVRRMEDFNAAFRCGPAPVFSIGRCL</sequence>
<accession>A0ACB8C8V4</accession>
<gene>
    <name evidence="1" type="ORF">HPB49_010767</name>
</gene>
<dbReference type="Proteomes" id="UP000821865">
    <property type="component" value="Chromosome 8"/>
</dbReference>
<keyword evidence="2" id="KW-1185">Reference proteome</keyword>